<keyword evidence="4" id="KW-1185">Reference proteome</keyword>
<keyword evidence="2" id="KW-0175">Coiled coil</keyword>
<dbReference type="AlphaFoldDB" id="A0A0J1ILD3"/>
<dbReference type="OrthoDB" id="2366053at2"/>
<gene>
    <name evidence="3" type="ORF">ABW02_09525</name>
</gene>
<dbReference type="InterPro" id="IPR007157">
    <property type="entry name" value="PspA_VIPP1"/>
</dbReference>
<comment type="caution">
    <text evidence="3">The sequence shown here is derived from an EMBL/GenBank/DDBJ whole genome shotgun (WGS) entry which is preliminary data.</text>
</comment>
<dbReference type="EMBL" id="LDPH01000007">
    <property type="protein sequence ID" value="KLV26774.1"/>
    <property type="molecule type" value="Genomic_DNA"/>
</dbReference>
<dbReference type="Pfam" id="PF04012">
    <property type="entry name" value="PspA_IM30"/>
    <property type="match status" value="1"/>
</dbReference>
<proteinExistence type="inferred from homology"/>
<dbReference type="GeneID" id="56347853"/>
<evidence type="ECO:0000256" key="1">
    <source>
        <dbReference type="ARBA" id="ARBA00043985"/>
    </source>
</evidence>
<evidence type="ECO:0000313" key="4">
    <source>
        <dbReference type="Proteomes" id="UP000036045"/>
    </source>
</evidence>
<evidence type="ECO:0000313" key="3">
    <source>
        <dbReference type="EMBL" id="KLV26774.1"/>
    </source>
</evidence>
<feature type="coiled-coil region" evidence="2">
    <location>
        <begin position="32"/>
        <end position="138"/>
    </location>
</feature>
<dbReference type="PATRIC" id="fig|1397.4.peg.5176"/>
<dbReference type="PANTHER" id="PTHR31088:SF6">
    <property type="entry name" value="PHAGE SHOCK PROTEIN A"/>
    <property type="match status" value="1"/>
</dbReference>
<comment type="similarity">
    <text evidence="1">Belongs to the PspA/Vipp/IM30 family.</text>
</comment>
<protein>
    <submittedName>
        <fullName evidence="3">Modulator protein</fullName>
    </submittedName>
</protein>
<dbReference type="RefSeq" id="WP_047941749.1">
    <property type="nucleotide sequence ID" value="NZ_CP053989.1"/>
</dbReference>
<organism evidence="3 4">
    <name type="scientific">Niallia circulans</name>
    <name type="common">Bacillus circulans</name>
    <dbReference type="NCBI Taxonomy" id="1397"/>
    <lineage>
        <taxon>Bacteria</taxon>
        <taxon>Bacillati</taxon>
        <taxon>Bacillota</taxon>
        <taxon>Bacilli</taxon>
        <taxon>Bacillales</taxon>
        <taxon>Bacillaceae</taxon>
        <taxon>Niallia</taxon>
    </lineage>
</organism>
<name>A0A0J1ILD3_NIACI</name>
<evidence type="ECO:0000256" key="2">
    <source>
        <dbReference type="SAM" id="Coils"/>
    </source>
</evidence>
<sequence length="216" mass="25866">MTNLLERIKNTVMADINHLLDKKEEKNPIALLNQYVRECEKETDKVKKMVERQYKLKEEFMKELQQAEQMAEKRQRQAEVAGKAGEEELFAYAKQEQTHYEERVLRLTESLKNTEQQLHEIETKYMDMKHKLKDMKIRQMELMAKENITKAHHTMNKVLEEKQASPTNPTRFSEMEQYIETLEEKINTEYYKQTMDEKLAALEKDMLKKEDDSISL</sequence>
<reference evidence="3 4" key="1">
    <citation type="submission" date="2015-05" db="EMBL/GenBank/DDBJ databases">
        <title>Whole genome sequence and identification of bacterial endophytes from Costus igneus.</title>
        <authorList>
            <person name="Lee Y.P."/>
            <person name="Gan H.M."/>
            <person name="Eng W."/>
            <person name="Wheatley M.S."/>
            <person name="Caraballo A."/>
            <person name="Polter S."/>
            <person name="Savka M.A."/>
            <person name="Hudson A.O."/>
        </authorList>
    </citation>
    <scope>NUCLEOTIDE SEQUENCE [LARGE SCALE GENOMIC DNA]</scope>
    <source>
        <strain evidence="3 4">RIT379</strain>
    </source>
</reference>
<dbReference type="PANTHER" id="PTHR31088">
    <property type="entry name" value="MEMBRANE-ASSOCIATED PROTEIN VIPP1, CHLOROPLASTIC"/>
    <property type="match status" value="1"/>
</dbReference>
<accession>A0A0J1ILD3</accession>
<dbReference type="Proteomes" id="UP000036045">
    <property type="component" value="Unassembled WGS sequence"/>
</dbReference>